<dbReference type="Proteomes" id="UP001223390">
    <property type="component" value="Unassembled WGS sequence"/>
</dbReference>
<reference evidence="1 2" key="1">
    <citation type="submission" date="2023-05" db="EMBL/GenBank/DDBJ databases">
        <title>Sequencing and Assembly of Streptomyces sp. NP73.</title>
        <authorList>
            <person name="Konwar A.N."/>
            <person name="Saikia K."/>
            <person name="Thakur D."/>
        </authorList>
    </citation>
    <scope>NUCLEOTIDE SEQUENCE [LARGE SCALE GENOMIC DNA]</scope>
    <source>
        <strain evidence="1 2">NP73</strain>
    </source>
</reference>
<dbReference type="InterPro" id="IPR025534">
    <property type="entry name" value="DUF4420"/>
</dbReference>
<dbReference type="RefSeq" id="WP_285345788.1">
    <property type="nucleotide sequence ID" value="NZ_JASITI010000055.1"/>
</dbReference>
<evidence type="ECO:0000313" key="1">
    <source>
        <dbReference type="EMBL" id="MDK9500095.1"/>
    </source>
</evidence>
<dbReference type="Pfam" id="PF14390">
    <property type="entry name" value="DUF4420"/>
    <property type="match status" value="1"/>
</dbReference>
<proteinExistence type="predicted"/>
<protein>
    <submittedName>
        <fullName evidence="1">PD-(D/E)XK motif protein</fullName>
    </submittedName>
</protein>
<gene>
    <name evidence="1" type="ORF">QEZ40_005718</name>
</gene>
<accession>A0ABT7H2G7</accession>
<comment type="caution">
    <text evidence="1">The sequence shown here is derived from an EMBL/GenBank/DDBJ whole genome shotgun (WGS) entry which is preliminary data.</text>
</comment>
<keyword evidence="2" id="KW-1185">Reference proteome</keyword>
<evidence type="ECO:0000313" key="2">
    <source>
        <dbReference type="Proteomes" id="UP001223390"/>
    </source>
</evidence>
<dbReference type="EMBL" id="JASITI010000055">
    <property type="protein sequence ID" value="MDK9500095.1"/>
    <property type="molecule type" value="Genomic_DNA"/>
</dbReference>
<organism evidence="1 2">
    <name type="scientific">Streptomyces katrae</name>
    <dbReference type="NCBI Taxonomy" id="68223"/>
    <lineage>
        <taxon>Bacteria</taxon>
        <taxon>Bacillati</taxon>
        <taxon>Actinomycetota</taxon>
        <taxon>Actinomycetes</taxon>
        <taxon>Kitasatosporales</taxon>
        <taxon>Streptomycetaceae</taxon>
        <taxon>Streptomyces</taxon>
    </lineage>
</organism>
<sequence length="326" mass="36243">MTETYGYPELPWSTVEHYLGERQAASYLLSAPHADRAVWYEIADGGQQISLQVELDRHQQPPRSSLPAVTIDQVRRNGTRMARIHTSQVALMRDFHDLLIAVADRIVTGERDLGQAFEETVHAWSRLLDQPRALGVERRIGLHGELAMLRAVARAHGWERAIEAWTGPKAEEHDFGLPETDLEVKTTASERRRHTVHGIHQLTESSGRPLWFASLQLTRGGLGGRTLSDSVASVISDARAAHRIGSVRLEDALAAAGWSESDPDDERWALRSAPLIVPAEHLPRLTASMIPLSVREHVSSIDYRMDVTHLSSAPGSPVDLTDFRLP</sequence>
<name>A0ABT7H2G7_9ACTN</name>